<dbReference type="AlphaFoldDB" id="A0A975G7B3"/>
<gene>
    <name evidence="1" type="ORF">KBB96_14825</name>
</gene>
<organism evidence="1 2">
    <name type="scientific">Luteolibacter ambystomatis</name>
    <dbReference type="NCBI Taxonomy" id="2824561"/>
    <lineage>
        <taxon>Bacteria</taxon>
        <taxon>Pseudomonadati</taxon>
        <taxon>Verrucomicrobiota</taxon>
        <taxon>Verrucomicrobiia</taxon>
        <taxon>Verrucomicrobiales</taxon>
        <taxon>Verrucomicrobiaceae</taxon>
        <taxon>Luteolibacter</taxon>
    </lineage>
</organism>
<dbReference type="PANTHER" id="PTHR34400:SF4">
    <property type="entry name" value="MEMBRANE PROTEIN"/>
    <property type="match status" value="1"/>
</dbReference>
<dbReference type="PANTHER" id="PTHR34400">
    <property type="match status" value="1"/>
</dbReference>
<sequence>MSYLSSRLRLHFAGKFQASVSTVNNDVKHFDNATFKPSYQERQDKLHMNGWWNPDGDGVWRLLGCDITAAYNADGTKPATTDAIYQCSVADSDDSAPAKIVDLDPEQQMVSTIFGLQVRIADGHGNTLMRGFFDPGPFTELWLKIVGGGGDLAMGAMWQSVVTATEWGDLSNSPFLQDLKAAADANTGLLSMKFNVDCYSMTWPTTGASAESPPGSQFCRGRIVGTLGPASAAEPKHFILGRQLMIPEAATQNLNPYINYCAAVVDETASVVRLDLGNALQINPDGTQVDNGTLTLSVIQGSTPVALGTIPYTQPGWYQATAGVVEVPVTAAQLAIIADNPLSLALSGYPDSPTAEPQGGLYVRADLFVFRMSPGDTQAVTFYATAYGQPYTSQEITFDYNTNGLQAGPTDPDVGTPTSALTFPASITTDTVAGTATLTLTAANPGNPRHYIDGQVYGVGYGLANQGALYPSNIWNFVSVLVFDTFVPDNPITWYGSMQPIFQQYANLYPVMARFVDLGDYLQVVGYAQMLQLAFSLPEEDPNAMPVTRDLSPAKRKAILEWLQNPLEGTPPATPKALETTVPAAPTEEALSKGGKAAAFSKRLAFQKP</sequence>
<keyword evidence="2" id="KW-1185">Reference proteome</keyword>
<proteinExistence type="predicted"/>
<name>A0A975G7B3_9BACT</name>
<accession>A0A975G7B3</accession>
<evidence type="ECO:0000313" key="2">
    <source>
        <dbReference type="Proteomes" id="UP000676169"/>
    </source>
</evidence>
<reference evidence="1" key="1">
    <citation type="submission" date="2021-04" db="EMBL/GenBank/DDBJ databases">
        <title>Luteolibacter sp. 32A isolated from the skin of an Anderson's salamander (Ambystoma andersonii).</title>
        <authorList>
            <person name="Spergser J."/>
            <person name="Busse H.-J."/>
        </authorList>
    </citation>
    <scope>NUCLEOTIDE SEQUENCE</scope>
    <source>
        <strain evidence="1">32A</strain>
    </source>
</reference>
<dbReference type="Proteomes" id="UP000676169">
    <property type="component" value="Chromosome"/>
</dbReference>
<dbReference type="RefSeq" id="WP_211630226.1">
    <property type="nucleotide sequence ID" value="NZ_CP073100.1"/>
</dbReference>
<evidence type="ECO:0000313" key="1">
    <source>
        <dbReference type="EMBL" id="QUE50137.1"/>
    </source>
</evidence>
<dbReference type="EMBL" id="CP073100">
    <property type="protein sequence ID" value="QUE50137.1"/>
    <property type="molecule type" value="Genomic_DNA"/>
</dbReference>
<protein>
    <submittedName>
        <fullName evidence="1">Uncharacterized protein</fullName>
    </submittedName>
</protein>
<dbReference type="KEGG" id="lamb:KBB96_14825"/>